<organism evidence="2 3">
    <name type="scientific">Halioxenophilus aromaticivorans</name>
    <dbReference type="NCBI Taxonomy" id="1306992"/>
    <lineage>
        <taxon>Bacteria</taxon>
        <taxon>Pseudomonadati</taxon>
        <taxon>Pseudomonadota</taxon>
        <taxon>Gammaproteobacteria</taxon>
        <taxon>Alteromonadales</taxon>
        <taxon>Alteromonadaceae</taxon>
        <taxon>Halioxenophilus</taxon>
    </lineage>
</organism>
<protein>
    <submittedName>
        <fullName evidence="2">Dynamin-like GTPase family protein</fullName>
    </submittedName>
</protein>
<sequence length="660" mass="74379">MNLNSLQVQLHECEQRRVDMINALLSFSHWFGTSGLHCPEAENLIGRAVRRLREHTFTVACVGEFSRGKTELINALLFDQFQSRILPSRPGRTTMCPTEIGYNANLPANSIQLLPLNTRRGGISVRSFKAIPKHWVNVQFDVESPASLQDALGRLAERQYISEEQARDLGFNCTQLNRHPQNIHEVEVPVWRYAHINLKHPLLAQGLRVVDTPGLNALGTDPEITLNTIADADSLIFCLSADAPVSATDRCIWRDYINAEDNSKTLVAINKVDSLWDDLVSAPSEDTTISSVRTDTALALGLPLQQVVPMSAKQALLARARGDRERLSKSNFQQFEALLIAQLNDRLKQLFKHSDVEDALALVRQTHQIMQERLLVQGEVLQQVRSAPPADIGNALHAARSDLKDAHRRVHQISILHRSYERQVNQSYQALAAVFGQKQVERLLSYLTTAAADPEPMLRPALKATLKQIQLCLRKLAIEAELANQALAAIYAEPETGSGRMRLSSRRLRLVKRQQKFSEFKHRCEQFLHSAEQAGVSDRPLIRHFLLSLSHEVRNYVEDTNTLLERWHQNALTPVAYPNECSKQLLQKELMSMSRLGRADDAAASADPGQVLATLRRDLTENEDHLFTLSQVLERIDRFEPITHTSDKVVPLSFARRKSS</sequence>
<keyword evidence="3" id="KW-1185">Reference proteome</keyword>
<dbReference type="AlphaFoldDB" id="A0AAV3U128"/>
<dbReference type="Pfam" id="PF00350">
    <property type="entry name" value="Dynamin_N"/>
    <property type="match status" value="1"/>
</dbReference>
<evidence type="ECO:0000313" key="3">
    <source>
        <dbReference type="Proteomes" id="UP001409585"/>
    </source>
</evidence>
<comment type="caution">
    <text evidence="2">The sequence shown here is derived from an EMBL/GenBank/DDBJ whole genome shotgun (WGS) entry which is preliminary data.</text>
</comment>
<dbReference type="SUPFAM" id="SSF52540">
    <property type="entry name" value="P-loop containing nucleoside triphosphate hydrolases"/>
    <property type="match status" value="1"/>
</dbReference>
<dbReference type="PANTHER" id="PTHR43681:SF1">
    <property type="entry name" value="SARCALUMENIN"/>
    <property type="match status" value="1"/>
</dbReference>
<accession>A0AAV3U128</accession>
<dbReference type="PANTHER" id="PTHR43681">
    <property type="entry name" value="TRANSMEMBRANE GTPASE FZO"/>
    <property type="match status" value="1"/>
</dbReference>
<dbReference type="InterPro" id="IPR045063">
    <property type="entry name" value="Dynamin_N"/>
</dbReference>
<dbReference type="InterPro" id="IPR027417">
    <property type="entry name" value="P-loop_NTPase"/>
</dbReference>
<dbReference type="EMBL" id="BAABLX010000009">
    <property type="protein sequence ID" value="GAA4938038.1"/>
    <property type="molecule type" value="Genomic_DNA"/>
</dbReference>
<proteinExistence type="predicted"/>
<evidence type="ECO:0000259" key="1">
    <source>
        <dbReference type="Pfam" id="PF00350"/>
    </source>
</evidence>
<feature type="domain" description="Dynamin N-terminal" evidence="1">
    <location>
        <begin position="59"/>
        <end position="271"/>
    </location>
</feature>
<evidence type="ECO:0000313" key="2">
    <source>
        <dbReference type="EMBL" id="GAA4938038.1"/>
    </source>
</evidence>
<dbReference type="Proteomes" id="UP001409585">
    <property type="component" value="Unassembled WGS sequence"/>
</dbReference>
<dbReference type="InterPro" id="IPR051943">
    <property type="entry name" value="TRAFAC_Dynamin-like_GTPase"/>
</dbReference>
<dbReference type="RefSeq" id="WP_345419461.1">
    <property type="nucleotide sequence ID" value="NZ_AP031496.1"/>
</dbReference>
<name>A0AAV3U128_9ALTE</name>
<dbReference type="Gene3D" id="3.40.50.300">
    <property type="entry name" value="P-loop containing nucleotide triphosphate hydrolases"/>
    <property type="match status" value="1"/>
</dbReference>
<gene>
    <name evidence="2" type="ORF">GCM10025791_14780</name>
</gene>
<reference evidence="3" key="1">
    <citation type="journal article" date="2019" name="Int. J. Syst. Evol. Microbiol.">
        <title>The Global Catalogue of Microorganisms (GCM) 10K type strain sequencing project: providing services to taxonomists for standard genome sequencing and annotation.</title>
        <authorList>
            <consortium name="The Broad Institute Genomics Platform"/>
            <consortium name="The Broad Institute Genome Sequencing Center for Infectious Disease"/>
            <person name="Wu L."/>
            <person name="Ma J."/>
        </authorList>
    </citation>
    <scope>NUCLEOTIDE SEQUENCE [LARGE SCALE GENOMIC DNA]</scope>
    <source>
        <strain evidence="3">JCM 19134</strain>
    </source>
</reference>